<dbReference type="AlphaFoldDB" id="A0A3R5XJD8"/>
<evidence type="ECO:0000313" key="2">
    <source>
        <dbReference type="Proteomes" id="UP000285693"/>
    </source>
</evidence>
<sequence>MYCRNVINNSGTHRLSFIHALIIL</sequence>
<evidence type="ECO:0000313" key="1">
    <source>
        <dbReference type="EMBL" id="RGU46709.1"/>
    </source>
</evidence>
<protein>
    <submittedName>
        <fullName evidence="1">Uncharacterized protein</fullName>
    </submittedName>
</protein>
<dbReference type="Proteomes" id="UP000285693">
    <property type="component" value="Unassembled WGS sequence"/>
</dbReference>
<comment type="caution">
    <text evidence="1">The sequence shown here is derived from an EMBL/GenBank/DDBJ whole genome shotgun (WGS) entry which is preliminary data.</text>
</comment>
<proteinExistence type="predicted"/>
<dbReference type="EMBL" id="QRXY01000004">
    <property type="protein sequence ID" value="RGU46709.1"/>
    <property type="molecule type" value="Genomic_DNA"/>
</dbReference>
<organism evidence="1 2">
    <name type="scientific">Coprococcus comes</name>
    <dbReference type="NCBI Taxonomy" id="410072"/>
    <lineage>
        <taxon>Bacteria</taxon>
        <taxon>Bacillati</taxon>
        <taxon>Bacillota</taxon>
        <taxon>Clostridia</taxon>
        <taxon>Lachnospirales</taxon>
        <taxon>Lachnospiraceae</taxon>
        <taxon>Coprococcus</taxon>
    </lineage>
</organism>
<gene>
    <name evidence="1" type="ORF">DWW65_03955</name>
</gene>
<accession>A0A3R5XJD8</accession>
<name>A0A3R5XJD8_9FIRM</name>
<reference evidence="1 2" key="1">
    <citation type="submission" date="2018-08" db="EMBL/GenBank/DDBJ databases">
        <title>A genome reference for cultivated species of the human gut microbiota.</title>
        <authorList>
            <person name="Zou Y."/>
            <person name="Xue W."/>
            <person name="Luo G."/>
        </authorList>
    </citation>
    <scope>NUCLEOTIDE SEQUENCE [LARGE SCALE GENOMIC DNA]</scope>
    <source>
        <strain evidence="1 2">AF16-31</strain>
    </source>
</reference>